<dbReference type="InterPro" id="IPR005290">
    <property type="entry name" value="Ribosomal_uS15_bac-type"/>
</dbReference>
<name>A0AAW1HKQ7_SAPOF</name>
<dbReference type="AlphaFoldDB" id="A0AAW1HKQ7"/>
<dbReference type="GO" id="GO:1990904">
    <property type="term" value="C:ribonucleoprotein complex"/>
    <property type="evidence" value="ECO:0007669"/>
    <property type="project" value="UniProtKB-KW"/>
</dbReference>
<dbReference type="GO" id="GO:0006412">
    <property type="term" value="P:translation"/>
    <property type="evidence" value="ECO:0007669"/>
    <property type="project" value="InterPro"/>
</dbReference>
<dbReference type="InterPro" id="IPR000589">
    <property type="entry name" value="Ribosomal_uS15"/>
</dbReference>
<evidence type="ECO:0000256" key="5">
    <source>
        <dbReference type="SAM" id="MobiDB-lite"/>
    </source>
</evidence>
<accession>A0AAW1HKQ7</accession>
<dbReference type="HAMAP" id="MF_01343_B">
    <property type="entry name" value="Ribosomal_uS15_B"/>
    <property type="match status" value="1"/>
</dbReference>
<evidence type="ECO:0000256" key="2">
    <source>
        <dbReference type="ARBA" id="ARBA00022980"/>
    </source>
</evidence>
<proteinExistence type="inferred from homology"/>
<dbReference type="GO" id="GO:0003735">
    <property type="term" value="F:structural constituent of ribosome"/>
    <property type="evidence" value="ECO:0007669"/>
    <property type="project" value="InterPro"/>
</dbReference>
<feature type="compositionally biased region" description="Low complexity" evidence="5">
    <location>
        <begin position="29"/>
        <end position="39"/>
    </location>
</feature>
<dbReference type="Gene3D" id="1.10.287.10">
    <property type="entry name" value="S15/NS1, RNA-binding"/>
    <property type="match status" value="1"/>
</dbReference>
<evidence type="ECO:0000313" key="7">
    <source>
        <dbReference type="Proteomes" id="UP001443914"/>
    </source>
</evidence>
<organism evidence="6 7">
    <name type="scientific">Saponaria officinalis</name>
    <name type="common">Common soapwort</name>
    <name type="synonym">Lychnis saponaria</name>
    <dbReference type="NCBI Taxonomy" id="3572"/>
    <lineage>
        <taxon>Eukaryota</taxon>
        <taxon>Viridiplantae</taxon>
        <taxon>Streptophyta</taxon>
        <taxon>Embryophyta</taxon>
        <taxon>Tracheophyta</taxon>
        <taxon>Spermatophyta</taxon>
        <taxon>Magnoliopsida</taxon>
        <taxon>eudicotyledons</taxon>
        <taxon>Gunneridae</taxon>
        <taxon>Pentapetalae</taxon>
        <taxon>Caryophyllales</taxon>
        <taxon>Caryophyllaceae</taxon>
        <taxon>Caryophylleae</taxon>
        <taxon>Saponaria</taxon>
    </lineage>
</organism>
<feature type="compositionally biased region" description="Polar residues" evidence="5">
    <location>
        <begin position="41"/>
        <end position="52"/>
    </location>
</feature>
<gene>
    <name evidence="6" type="ORF">RND81_11G136500</name>
</gene>
<dbReference type="CDD" id="cd00353">
    <property type="entry name" value="Ribosomal_S15p_S13e"/>
    <property type="match status" value="1"/>
</dbReference>
<keyword evidence="2" id="KW-0689">Ribosomal protein</keyword>
<dbReference type="EMBL" id="JBDFQZ010000011">
    <property type="protein sequence ID" value="KAK9677327.1"/>
    <property type="molecule type" value="Genomic_DNA"/>
</dbReference>
<dbReference type="PANTHER" id="PTHR47546:SF3">
    <property type="entry name" value="30S RIBOSOMAL PROTEIN S15, CHLOROPLASTIC"/>
    <property type="match status" value="1"/>
</dbReference>
<evidence type="ECO:0000256" key="1">
    <source>
        <dbReference type="ARBA" id="ARBA00008434"/>
    </source>
</evidence>
<sequence>MASIALRHKSYSSILKTNQTLLISSRFYSSSSNNDNDGSSPEKTSNFSSYFTNNKPRFNQSSTASGASSFDEIRKNLSEFRRLTSETPLPSNLNLNLNPQMPNSFRNINNKNAANPNPSFSKGGIVSFEKIRENLQKMRDNRVNNNKNVNAQFSLNNYKESFRMRPSMEKSGNNFNNESNIKSRVIGGSIGSLPIATFGKEMKEKVGDDNESKFDLIRMYSHAELGKKLKELRPKTPTLGKKEWFSLSELQQRLGKLKEIEEKDSSAQVGGVPYGEFRSIFKTMVFEKDKKQQKVQKLDILSSASATPKEHLIEKYFHPDNMSSAEKLKIELKKVRDEFKMSESDCGSTRVQIAQLTTEIHHLSSVLHKKDKHSRKGLQAKVQQRKKLLKYLRRTDWDSYTLVLSKLGLRDNPDYKN</sequence>
<keyword evidence="7" id="KW-1185">Reference proteome</keyword>
<evidence type="ECO:0000313" key="6">
    <source>
        <dbReference type="EMBL" id="KAK9677327.1"/>
    </source>
</evidence>
<dbReference type="GO" id="GO:0005737">
    <property type="term" value="C:cytoplasm"/>
    <property type="evidence" value="ECO:0007669"/>
    <property type="project" value="UniProtKB-ARBA"/>
</dbReference>
<comment type="caution">
    <text evidence="6">The sequence shown here is derived from an EMBL/GenBank/DDBJ whole genome shotgun (WGS) entry which is preliminary data.</text>
</comment>
<feature type="region of interest" description="Disordered" evidence="5">
    <location>
        <begin position="29"/>
        <end position="52"/>
    </location>
</feature>
<dbReference type="Proteomes" id="UP001443914">
    <property type="component" value="Unassembled WGS sequence"/>
</dbReference>
<dbReference type="InterPro" id="IPR009068">
    <property type="entry name" value="uS15_NS1_RNA-bd_sf"/>
</dbReference>
<dbReference type="NCBIfam" id="TIGR00952">
    <property type="entry name" value="S15_bact"/>
    <property type="match status" value="1"/>
</dbReference>
<evidence type="ECO:0000256" key="4">
    <source>
        <dbReference type="ARBA" id="ARBA00035250"/>
    </source>
</evidence>
<dbReference type="PANTHER" id="PTHR47546">
    <property type="entry name" value="S15/NS1, RNA-BINDING PROTEIN"/>
    <property type="match status" value="1"/>
</dbReference>
<reference evidence="6" key="1">
    <citation type="submission" date="2024-03" db="EMBL/GenBank/DDBJ databases">
        <title>WGS assembly of Saponaria officinalis var. Norfolk2.</title>
        <authorList>
            <person name="Jenkins J."/>
            <person name="Shu S."/>
            <person name="Grimwood J."/>
            <person name="Barry K."/>
            <person name="Goodstein D."/>
            <person name="Schmutz J."/>
            <person name="Leebens-Mack J."/>
            <person name="Osbourn A."/>
        </authorList>
    </citation>
    <scope>NUCLEOTIDE SEQUENCE [LARGE SCALE GENOMIC DNA]</scope>
    <source>
        <strain evidence="6">JIC</strain>
    </source>
</reference>
<dbReference type="SUPFAM" id="SSF47060">
    <property type="entry name" value="S15/NS1 RNA-binding domain"/>
    <property type="match status" value="1"/>
</dbReference>
<keyword evidence="3" id="KW-0687">Ribonucleoprotein</keyword>
<dbReference type="Pfam" id="PF00312">
    <property type="entry name" value="Ribosomal_S15"/>
    <property type="match status" value="1"/>
</dbReference>
<evidence type="ECO:0000256" key="3">
    <source>
        <dbReference type="ARBA" id="ARBA00023274"/>
    </source>
</evidence>
<comment type="similarity">
    <text evidence="1">Belongs to the universal ribosomal protein uS15 family.</text>
</comment>
<protein>
    <recommendedName>
        <fullName evidence="4">Small ribosomal subunit protein uS15c</fullName>
    </recommendedName>
</protein>
<dbReference type="GO" id="GO:0005840">
    <property type="term" value="C:ribosome"/>
    <property type="evidence" value="ECO:0007669"/>
    <property type="project" value="UniProtKB-KW"/>
</dbReference>
<dbReference type="SMART" id="SM01387">
    <property type="entry name" value="Ribosomal_S15"/>
    <property type="match status" value="1"/>
</dbReference>